<evidence type="ECO:0000256" key="14">
    <source>
        <dbReference type="ARBA" id="ARBA00060577"/>
    </source>
</evidence>
<keyword evidence="10 17" id="KW-0408">Iron</keyword>
<keyword evidence="9 18" id="KW-0560">Oxidoreductase</keyword>
<evidence type="ECO:0000256" key="16">
    <source>
        <dbReference type="ARBA" id="ARBA00078099"/>
    </source>
</evidence>
<dbReference type="Pfam" id="PF00067">
    <property type="entry name" value="p450"/>
    <property type="match status" value="1"/>
</dbReference>
<evidence type="ECO:0000256" key="10">
    <source>
        <dbReference type="ARBA" id="ARBA00023004"/>
    </source>
</evidence>
<dbReference type="PANTHER" id="PTHR24286">
    <property type="entry name" value="CYTOCHROME P450 26"/>
    <property type="match status" value="1"/>
</dbReference>
<comment type="cofactor">
    <cofactor evidence="1 17">
        <name>heme</name>
        <dbReference type="ChEBI" id="CHEBI:30413"/>
    </cofactor>
</comment>
<dbReference type="Gene3D" id="1.10.630.10">
    <property type="entry name" value="Cytochrome P450"/>
    <property type="match status" value="1"/>
</dbReference>
<evidence type="ECO:0000256" key="1">
    <source>
        <dbReference type="ARBA" id="ARBA00001971"/>
    </source>
</evidence>
<evidence type="ECO:0000256" key="15">
    <source>
        <dbReference type="ARBA" id="ARBA00068727"/>
    </source>
</evidence>
<dbReference type="InterPro" id="IPR001128">
    <property type="entry name" value="Cyt_P450"/>
</dbReference>
<dbReference type="CDD" id="cd11043">
    <property type="entry name" value="CYP90-like"/>
    <property type="match status" value="1"/>
</dbReference>
<comment type="pathway">
    <text evidence="13">Plant hormone biosynthesis; brassinosteroid biosynthesis.</text>
</comment>
<keyword evidence="12 19" id="KW-0472">Membrane</keyword>
<dbReference type="GO" id="GO:0048441">
    <property type="term" value="P:petal development"/>
    <property type="evidence" value="ECO:0007669"/>
    <property type="project" value="UniProtKB-ARBA"/>
</dbReference>
<dbReference type="GO" id="GO:0005506">
    <property type="term" value="F:iron ion binding"/>
    <property type="evidence" value="ECO:0007669"/>
    <property type="project" value="InterPro"/>
</dbReference>
<evidence type="ECO:0000256" key="3">
    <source>
        <dbReference type="ARBA" id="ARBA00004972"/>
    </source>
</evidence>
<evidence type="ECO:0000256" key="4">
    <source>
        <dbReference type="ARBA" id="ARBA00010617"/>
    </source>
</evidence>
<dbReference type="PRINTS" id="PR00463">
    <property type="entry name" value="EP450I"/>
</dbReference>
<dbReference type="GO" id="GO:0016132">
    <property type="term" value="P:brassinosteroid biosynthetic process"/>
    <property type="evidence" value="ECO:0000318"/>
    <property type="project" value="GO_Central"/>
</dbReference>
<dbReference type="InterPro" id="IPR002401">
    <property type="entry name" value="Cyt_P450_E_grp-I"/>
</dbReference>
<protein>
    <recommendedName>
        <fullName evidence="15">Cytochrome P450 90D2</fullName>
    </recommendedName>
    <alternativeName>
        <fullName evidence="16">3-dehydro-6-deoxoteasterone synthase</fullName>
    </alternativeName>
</protein>
<dbReference type="PANTHER" id="PTHR24286:SF30">
    <property type="entry name" value="3-EPI-6-DEOXOCATHASTERONE 23-MONOOXYGENASE CYP90D1"/>
    <property type="match status" value="1"/>
</dbReference>
<evidence type="ECO:0000256" key="12">
    <source>
        <dbReference type="ARBA" id="ARBA00023136"/>
    </source>
</evidence>
<dbReference type="GO" id="GO:0010268">
    <property type="term" value="P:brassinosteroid homeostasis"/>
    <property type="evidence" value="ECO:0000318"/>
    <property type="project" value="GO_Central"/>
</dbReference>
<comment type="pathway">
    <text evidence="3">Hormone biosynthesis.</text>
</comment>
<keyword evidence="11 18" id="KW-0503">Monooxygenase</keyword>
<evidence type="ECO:0000256" key="6">
    <source>
        <dbReference type="ARBA" id="ARBA00022692"/>
    </source>
</evidence>
<evidence type="ECO:0000256" key="17">
    <source>
        <dbReference type="PIRSR" id="PIRSR602401-1"/>
    </source>
</evidence>
<dbReference type="GO" id="GO:0016709">
    <property type="term" value="F:oxidoreductase activity, acting on paired donors, with incorporation or reduction of molecular oxygen, NAD(P)H as one donor, and incorporation of one atom of oxygen"/>
    <property type="evidence" value="ECO:0000318"/>
    <property type="project" value="GO_Central"/>
</dbReference>
<sequence length="495" mass="57144">MKMMIFYYYCWNSTLVLFLLYVVYGSWRRLVWRRKLPPGSVGLPFIGETIEFISSSYSSRPEGFMDKRRLKYGKVFKSHLFGSPTIVTVDAEISRIVLQSDSSSFVPSYPKSLTELMGESSILLISGNLQKKIHGLIGSFFKSGYLKTQFTDDMETHVHALMDGWEDGDRILVQDEAKQIAFKVLVRGLIGMEPGEEMQYLMEQFQQFIGGLISLPIKIPGSRLHRSLQAKKRMTKIVKRIINDRRREKKKNRSCSNQQQQPRDVIDVLVNDDSPKLTDDLISDNMIDLFIPGEDSVPTLITLLVKYLSESPAALLQIEEENAEMKTSKVTKGEELVWTDYLSMPFTQNVISETLRLGNIISGIMRRATRDIEIKGHFIPKGWCVFLYFRSIHLDRTIYDDPHTFNPWRWQKKKKEEEERSSFTPFGGGRRLCPGLDLARLEATIFLHHLVTNFTWIAEDDTVVNFPTVRLKSGMPIRITRKKKRIYPSSHTCEC</sequence>
<evidence type="ECO:0000256" key="8">
    <source>
        <dbReference type="ARBA" id="ARBA00022989"/>
    </source>
</evidence>
<evidence type="ECO:0000313" key="21">
    <source>
        <dbReference type="Proteomes" id="UP000036987"/>
    </source>
</evidence>
<proteinExistence type="inferred from homology"/>
<evidence type="ECO:0000256" key="18">
    <source>
        <dbReference type="RuleBase" id="RU000461"/>
    </source>
</evidence>
<evidence type="ECO:0000256" key="9">
    <source>
        <dbReference type="ARBA" id="ARBA00023002"/>
    </source>
</evidence>
<keyword evidence="8 19" id="KW-1133">Transmembrane helix</keyword>
<evidence type="ECO:0000256" key="5">
    <source>
        <dbReference type="ARBA" id="ARBA00022617"/>
    </source>
</evidence>
<dbReference type="InterPro" id="IPR036396">
    <property type="entry name" value="Cyt_P450_sf"/>
</dbReference>
<dbReference type="GO" id="GO:0048366">
    <property type="term" value="P:leaf development"/>
    <property type="evidence" value="ECO:0007669"/>
    <property type="project" value="UniProtKB-ARBA"/>
</dbReference>
<comment type="subcellular location">
    <subcellularLocation>
        <location evidence="2">Membrane</location>
        <topology evidence="2">Single-pass membrane protein</topology>
    </subcellularLocation>
</comment>
<feature type="transmembrane region" description="Helical" evidence="19">
    <location>
        <begin position="6"/>
        <end position="27"/>
    </location>
</feature>
<dbReference type="SUPFAM" id="SSF48264">
    <property type="entry name" value="Cytochrome P450"/>
    <property type="match status" value="1"/>
</dbReference>
<dbReference type="FunFam" id="1.10.630.10:FF:000048">
    <property type="entry name" value="3-epi-6-deoxocathasterone 23-monooxygenase CYP90D1"/>
    <property type="match status" value="1"/>
</dbReference>
<dbReference type="OrthoDB" id="3945418at2759"/>
<dbReference type="GO" id="GO:0016020">
    <property type="term" value="C:membrane"/>
    <property type="evidence" value="ECO:0007669"/>
    <property type="project" value="UniProtKB-SubCell"/>
</dbReference>
<comment type="pathway">
    <text evidence="14">Steroid biosynthesis.</text>
</comment>
<evidence type="ECO:0000256" key="2">
    <source>
        <dbReference type="ARBA" id="ARBA00004167"/>
    </source>
</evidence>
<dbReference type="EMBL" id="LFYR01000791">
    <property type="protein sequence ID" value="KMZ69071.1"/>
    <property type="molecule type" value="Genomic_DNA"/>
</dbReference>
<comment type="caution">
    <text evidence="20">The sequence shown here is derived from an EMBL/GenBank/DDBJ whole genome shotgun (WGS) entry which is preliminary data.</text>
</comment>
<dbReference type="AlphaFoldDB" id="A0A0K9PJD6"/>
<gene>
    <name evidence="20" type="ORF">ZOSMA_222G00160</name>
</gene>
<keyword evidence="5 17" id="KW-0349">Heme</keyword>
<accession>A0A0K9PJD6</accession>
<evidence type="ECO:0000313" key="20">
    <source>
        <dbReference type="EMBL" id="KMZ69071.1"/>
    </source>
</evidence>
<organism evidence="20 21">
    <name type="scientific">Zostera marina</name>
    <name type="common">Eelgrass</name>
    <dbReference type="NCBI Taxonomy" id="29655"/>
    <lineage>
        <taxon>Eukaryota</taxon>
        <taxon>Viridiplantae</taxon>
        <taxon>Streptophyta</taxon>
        <taxon>Embryophyta</taxon>
        <taxon>Tracheophyta</taxon>
        <taxon>Spermatophyta</taxon>
        <taxon>Magnoliopsida</taxon>
        <taxon>Liliopsida</taxon>
        <taxon>Zosteraceae</taxon>
        <taxon>Zostera</taxon>
    </lineage>
</organism>
<dbReference type="PROSITE" id="PS00086">
    <property type="entry name" value="CYTOCHROME_P450"/>
    <property type="match status" value="1"/>
</dbReference>
<keyword evidence="21" id="KW-1185">Reference proteome</keyword>
<evidence type="ECO:0000256" key="13">
    <source>
        <dbReference type="ARBA" id="ARBA00037910"/>
    </source>
</evidence>
<reference evidence="21" key="1">
    <citation type="journal article" date="2016" name="Nature">
        <title>The genome of the seagrass Zostera marina reveals angiosperm adaptation to the sea.</title>
        <authorList>
            <person name="Olsen J.L."/>
            <person name="Rouze P."/>
            <person name="Verhelst B."/>
            <person name="Lin Y.-C."/>
            <person name="Bayer T."/>
            <person name="Collen J."/>
            <person name="Dattolo E."/>
            <person name="De Paoli E."/>
            <person name="Dittami S."/>
            <person name="Maumus F."/>
            <person name="Michel G."/>
            <person name="Kersting A."/>
            <person name="Lauritano C."/>
            <person name="Lohaus R."/>
            <person name="Toepel M."/>
            <person name="Tonon T."/>
            <person name="Vanneste K."/>
            <person name="Amirebrahimi M."/>
            <person name="Brakel J."/>
            <person name="Bostroem C."/>
            <person name="Chovatia M."/>
            <person name="Grimwood J."/>
            <person name="Jenkins J.W."/>
            <person name="Jueterbock A."/>
            <person name="Mraz A."/>
            <person name="Stam W.T."/>
            <person name="Tice H."/>
            <person name="Bornberg-Bauer E."/>
            <person name="Green P.J."/>
            <person name="Pearson G.A."/>
            <person name="Procaccini G."/>
            <person name="Duarte C.M."/>
            <person name="Schmutz J."/>
            <person name="Reusch T.B.H."/>
            <person name="Van de Peer Y."/>
        </authorList>
    </citation>
    <scope>NUCLEOTIDE SEQUENCE [LARGE SCALE GENOMIC DNA]</scope>
    <source>
        <strain evidence="21">cv. Finnish</strain>
    </source>
</reference>
<dbReference type="GO" id="GO:0048443">
    <property type="term" value="P:stamen development"/>
    <property type="evidence" value="ECO:0007669"/>
    <property type="project" value="UniProtKB-ARBA"/>
</dbReference>
<evidence type="ECO:0000256" key="19">
    <source>
        <dbReference type="SAM" id="Phobius"/>
    </source>
</evidence>
<name>A0A0K9PJD6_ZOSMR</name>
<comment type="similarity">
    <text evidence="4 18">Belongs to the cytochrome P450 family.</text>
</comment>
<dbReference type="GO" id="GO:0020037">
    <property type="term" value="F:heme binding"/>
    <property type="evidence" value="ECO:0007669"/>
    <property type="project" value="InterPro"/>
</dbReference>
<feature type="binding site" description="axial binding residue" evidence="17">
    <location>
        <position position="433"/>
    </location>
    <ligand>
        <name>heme</name>
        <dbReference type="ChEBI" id="CHEBI:30413"/>
    </ligand>
    <ligandPart>
        <name>Fe</name>
        <dbReference type="ChEBI" id="CHEBI:18248"/>
    </ligandPart>
</feature>
<keyword evidence="6 19" id="KW-0812">Transmembrane</keyword>
<dbReference type="STRING" id="29655.A0A0K9PJD6"/>
<dbReference type="InterPro" id="IPR017972">
    <property type="entry name" value="Cyt_P450_CS"/>
</dbReference>
<keyword evidence="7 17" id="KW-0479">Metal-binding</keyword>
<dbReference type="OMA" id="KRCRRYG"/>
<dbReference type="Proteomes" id="UP000036987">
    <property type="component" value="Unassembled WGS sequence"/>
</dbReference>
<evidence type="ECO:0000256" key="7">
    <source>
        <dbReference type="ARBA" id="ARBA00022723"/>
    </source>
</evidence>
<evidence type="ECO:0000256" key="11">
    <source>
        <dbReference type="ARBA" id="ARBA00023033"/>
    </source>
</evidence>